<accession>A0A074TDF0</accession>
<organism evidence="1 2">
    <name type="scientific">Thioclava dalianensis</name>
    <dbReference type="NCBI Taxonomy" id="1185766"/>
    <lineage>
        <taxon>Bacteria</taxon>
        <taxon>Pseudomonadati</taxon>
        <taxon>Pseudomonadota</taxon>
        <taxon>Alphaproteobacteria</taxon>
        <taxon>Rhodobacterales</taxon>
        <taxon>Paracoccaceae</taxon>
        <taxon>Thioclava</taxon>
    </lineage>
</organism>
<dbReference type="InterPro" id="IPR048067">
    <property type="entry name" value="BREX_3_BrxF"/>
</dbReference>
<gene>
    <name evidence="1" type="ORF">DL1_14485</name>
</gene>
<dbReference type="STRING" id="1185766.SAMN05216224_12113"/>
<protein>
    <recommendedName>
        <fullName evidence="3">ATPase AAA</fullName>
    </recommendedName>
</protein>
<evidence type="ECO:0000313" key="2">
    <source>
        <dbReference type="Proteomes" id="UP000027725"/>
    </source>
</evidence>
<name>A0A074TDF0_9RHOB</name>
<dbReference type="EMBL" id="JHEH01000042">
    <property type="protein sequence ID" value="KEP68195.1"/>
    <property type="molecule type" value="Genomic_DNA"/>
</dbReference>
<proteinExistence type="predicted"/>
<evidence type="ECO:0000313" key="1">
    <source>
        <dbReference type="EMBL" id="KEP68195.1"/>
    </source>
</evidence>
<dbReference type="AlphaFoldDB" id="A0A074TDF0"/>
<keyword evidence="2" id="KW-1185">Reference proteome</keyword>
<comment type="caution">
    <text evidence="1">The sequence shown here is derived from an EMBL/GenBank/DDBJ whole genome shotgun (WGS) entry which is preliminary data.</text>
</comment>
<evidence type="ECO:0008006" key="3">
    <source>
        <dbReference type="Google" id="ProtNLM"/>
    </source>
</evidence>
<dbReference type="Proteomes" id="UP000027725">
    <property type="component" value="Unassembled WGS sequence"/>
</dbReference>
<dbReference type="InterPro" id="IPR027417">
    <property type="entry name" value="P-loop_NTPase"/>
</dbReference>
<dbReference type="NCBIfam" id="NF033453">
    <property type="entry name" value="BREX_3_BrxF"/>
    <property type="match status" value="1"/>
</dbReference>
<sequence length="152" mass="16931">MIEALERVVDDLAVVNSKLLLLIGAPNSGKSDLLRQLAGRRKLHILNIGAALGRELLTIPSPRRHLQAADLLKGLADEFSREGLLLMDNLELLFDQELKLSPLDLLRRHSQARRVVAAWPGTLTDNRLSYATTGHPEYQDYSCDGVVPFRVN</sequence>
<reference evidence="1 2" key="1">
    <citation type="submission" date="2014-03" db="EMBL/GenBank/DDBJ databases">
        <title>The draft genome sequence of Thioclava dalianensis DLFJ1-1.</title>
        <authorList>
            <person name="Lai Q."/>
            <person name="Shao Z."/>
        </authorList>
    </citation>
    <scope>NUCLEOTIDE SEQUENCE [LARGE SCALE GENOMIC DNA]</scope>
    <source>
        <strain evidence="1 2">DLFJ1-1</strain>
    </source>
</reference>
<dbReference type="SUPFAM" id="SSF52540">
    <property type="entry name" value="P-loop containing nucleoside triphosphate hydrolases"/>
    <property type="match status" value="1"/>
</dbReference>
<dbReference type="eggNOG" id="COG0464">
    <property type="taxonomic scope" value="Bacteria"/>
</dbReference>
<dbReference type="OrthoDB" id="7503064at2"/>
<dbReference type="RefSeq" id="WP_038069156.1">
    <property type="nucleotide sequence ID" value="NZ_FOVB01000021.1"/>
</dbReference>